<keyword evidence="4" id="KW-0812">Transmembrane</keyword>
<evidence type="ECO:0000256" key="8">
    <source>
        <dbReference type="ARBA" id="ARBA00022840"/>
    </source>
</evidence>
<evidence type="ECO:0000313" key="15">
    <source>
        <dbReference type="Proteomes" id="UP000323000"/>
    </source>
</evidence>
<dbReference type="Gene3D" id="3.80.10.10">
    <property type="entry name" value="Ribonuclease Inhibitor"/>
    <property type="match status" value="4"/>
</dbReference>
<dbReference type="Pfam" id="PF00560">
    <property type="entry name" value="LRR_1"/>
    <property type="match status" value="4"/>
</dbReference>
<dbReference type="SMART" id="SM00369">
    <property type="entry name" value="LRR_TYP"/>
    <property type="match status" value="6"/>
</dbReference>
<dbReference type="InterPro" id="IPR013210">
    <property type="entry name" value="LRR_N_plant-typ"/>
</dbReference>
<dbReference type="Gene3D" id="3.90.70.10">
    <property type="entry name" value="Cysteine proteinases"/>
    <property type="match status" value="1"/>
</dbReference>
<dbReference type="PANTHER" id="PTHR48060">
    <property type="entry name" value="DNA DAMAGE-REPAIR/TOLERATION PROTEIN DRT100"/>
    <property type="match status" value="1"/>
</dbReference>
<dbReference type="Pfam" id="PF13855">
    <property type="entry name" value="LRR_8"/>
    <property type="match status" value="1"/>
</dbReference>
<comment type="subcellular location">
    <subcellularLocation>
        <location evidence="1">Membrane</location>
        <topology evidence="1">Single-pass type I membrane protein</topology>
    </subcellularLocation>
</comment>
<keyword evidence="8" id="KW-0067">ATP-binding</keyword>
<dbReference type="Pfam" id="PF08263">
    <property type="entry name" value="LRRNT_2"/>
    <property type="match status" value="1"/>
</dbReference>
<dbReference type="PRINTS" id="PR00019">
    <property type="entry name" value="LEURICHRPT"/>
</dbReference>
<dbReference type="GO" id="GO:0005524">
    <property type="term" value="F:ATP binding"/>
    <property type="evidence" value="ECO:0007669"/>
    <property type="project" value="UniProtKB-KW"/>
</dbReference>
<evidence type="ECO:0000256" key="2">
    <source>
        <dbReference type="ARBA" id="ARBA00009592"/>
    </source>
</evidence>
<sequence length="701" mass="79281">MWNNNLQGSILEEIGKLTNLKTFNLCGNQQISGTIPPTIFNISSFNTIDFALSRLSSNLPEDMCQYLPVLQRPIHHHNQLEGPIPSSLGQCRELLRIPRNIVNLSLLQELYLDTNDLKGELPEELGSLLALERLRAGESHITESSLSPNVHRQILHSQVVGEQHGEEAKDDNVAYINKEKPPIKMYDLLLNLAFGALAEKEFKLDKSNFWEEPYQQASVWNPCADRRTPNIAMYGKDPSMLDKQLLRNFIPNFPSKHQNIARGLSSYLALHLIFEEDMVAYSQCDFRDGKDERNELNFKHTMKSISLDLLMERLKKSKNIKDPVEGSRESCRDHRFYKDSYNANKMQLKVFVTRQPISAYINTDGDFKQHTIGIYNGNCRDSINHAVDVDAPLQSGLVHVFEQPGIEAPSDEDDFIEAAATNITTDQYALLALKDRIKYDPTNLLAKNWSTSSSICTWIGVTCGVRHHRVTILNISYFGLSGTIPPQLGNLSFLQVLDFGNNSFSGSLPDELAQLRRLKRINFMFNIFQVEIPSWFGTLSKLQYLLLSRNNLVGTIPPSLGNMSSLQVLDLSDNQLSGTIPSSIFQISSLESLFLSHNQLSGSFPSIIFTLPSLQDIGFAYNSLSGGLPSHIFNYLPNLKQLFLDNNMFDGQIPSTISKWQQLQTLFLSYNNFTGYIPKEIGNMTMLKELHLETNFLQGMM</sequence>
<keyword evidence="6" id="KW-0677">Repeat</keyword>
<dbReference type="Proteomes" id="UP000323000">
    <property type="component" value="Chromosome 13"/>
</dbReference>
<evidence type="ECO:0000256" key="6">
    <source>
        <dbReference type="ARBA" id="ARBA00022737"/>
    </source>
</evidence>
<keyword evidence="12" id="KW-0325">Glycoprotein</keyword>
<keyword evidence="10" id="KW-0472">Membrane</keyword>
<evidence type="ECO:0000256" key="3">
    <source>
        <dbReference type="ARBA" id="ARBA00022614"/>
    </source>
</evidence>
<dbReference type="InterPro" id="IPR003591">
    <property type="entry name" value="Leu-rich_rpt_typical-subtyp"/>
</dbReference>
<dbReference type="EMBL" id="VAHF01000013">
    <property type="protein sequence ID" value="TXG47607.1"/>
    <property type="molecule type" value="Genomic_DNA"/>
</dbReference>
<feature type="domain" description="Leucine-rich repeat-containing N-terminal plant-type" evidence="13">
    <location>
        <begin position="425"/>
        <end position="463"/>
    </location>
</feature>
<evidence type="ECO:0000256" key="11">
    <source>
        <dbReference type="ARBA" id="ARBA00023170"/>
    </source>
</evidence>
<dbReference type="PANTHER" id="PTHR48060:SF21">
    <property type="entry name" value="L DOMAIN-LIKE PROTEIN"/>
    <property type="match status" value="1"/>
</dbReference>
<keyword evidence="7" id="KW-0547">Nucleotide-binding</keyword>
<dbReference type="InterPro" id="IPR032675">
    <property type="entry name" value="LRR_dom_sf"/>
</dbReference>
<dbReference type="AlphaFoldDB" id="A0A5C7GSZ4"/>
<dbReference type="InterPro" id="IPR001611">
    <property type="entry name" value="Leu-rich_rpt"/>
</dbReference>
<keyword evidence="5" id="KW-0732">Signal</keyword>
<dbReference type="OrthoDB" id="676979at2759"/>
<evidence type="ECO:0000256" key="12">
    <source>
        <dbReference type="ARBA" id="ARBA00023180"/>
    </source>
</evidence>
<comment type="similarity">
    <text evidence="2">Belongs to the RLP family.</text>
</comment>
<evidence type="ECO:0000256" key="5">
    <source>
        <dbReference type="ARBA" id="ARBA00022729"/>
    </source>
</evidence>
<organism evidence="14 15">
    <name type="scientific">Acer yangbiense</name>
    <dbReference type="NCBI Taxonomy" id="1000413"/>
    <lineage>
        <taxon>Eukaryota</taxon>
        <taxon>Viridiplantae</taxon>
        <taxon>Streptophyta</taxon>
        <taxon>Embryophyta</taxon>
        <taxon>Tracheophyta</taxon>
        <taxon>Spermatophyta</taxon>
        <taxon>Magnoliopsida</taxon>
        <taxon>eudicotyledons</taxon>
        <taxon>Gunneridae</taxon>
        <taxon>Pentapetalae</taxon>
        <taxon>rosids</taxon>
        <taxon>malvids</taxon>
        <taxon>Sapindales</taxon>
        <taxon>Sapindaceae</taxon>
        <taxon>Hippocastanoideae</taxon>
        <taxon>Acereae</taxon>
        <taxon>Acer</taxon>
    </lineage>
</organism>
<dbReference type="GO" id="GO:0016020">
    <property type="term" value="C:membrane"/>
    <property type="evidence" value="ECO:0007669"/>
    <property type="project" value="UniProtKB-SubCell"/>
</dbReference>
<dbReference type="PROSITE" id="PS51450">
    <property type="entry name" value="LRR"/>
    <property type="match status" value="2"/>
</dbReference>
<reference evidence="15" key="1">
    <citation type="journal article" date="2019" name="Gigascience">
        <title>De novo genome assembly of the endangered Acer yangbiense, a plant species with extremely small populations endemic to Yunnan Province, China.</title>
        <authorList>
            <person name="Yang J."/>
            <person name="Wariss H.M."/>
            <person name="Tao L."/>
            <person name="Zhang R."/>
            <person name="Yun Q."/>
            <person name="Hollingsworth P."/>
            <person name="Dao Z."/>
            <person name="Luo G."/>
            <person name="Guo H."/>
            <person name="Ma Y."/>
            <person name="Sun W."/>
        </authorList>
    </citation>
    <scope>NUCLEOTIDE SEQUENCE [LARGE SCALE GENOMIC DNA]</scope>
    <source>
        <strain evidence="15">cv. Malutang</strain>
    </source>
</reference>
<accession>A0A5C7GSZ4</accession>
<evidence type="ECO:0000259" key="13">
    <source>
        <dbReference type="Pfam" id="PF08263"/>
    </source>
</evidence>
<evidence type="ECO:0000313" key="14">
    <source>
        <dbReference type="EMBL" id="TXG47607.1"/>
    </source>
</evidence>
<name>A0A5C7GSZ4_9ROSI</name>
<dbReference type="InterPro" id="IPR053211">
    <property type="entry name" value="DNA_repair-toleration"/>
</dbReference>
<keyword evidence="3" id="KW-0433">Leucine-rich repeat</keyword>
<evidence type="ECO:0000256" key="1">
    <source>
        <dbReference type="ARBA" id="ARBA00004479"/>
    </source>
</evidence>
<evidence type="ECO:0000256" key="9">
    <source>
        <dbReference type="ARBA" id="ARBA00022989"/>
    </source>
</evidence>
<keyword evidence="11" id="KW-0675">Receptor</keyword>
<dbReference type="FunFam" id="3.80.10.10:FF:000041">
    <property type="entry name" value="LRR receptor-like serine/threonine-protein kinase ERECTA"/>
    <property type="match status" value="1"/>
</dbReference>
<evidence type="ECO:0000256" key="10">
    <source>
        <dbReference type="ARBA" id="ARBA00023136"/>
    </source>
</evidence>
<evidence type="ECO:0000256" key="4">
    <source>
        <dbReference type="ARBA" id="ARBA00022692"/>
    </source>
</evidence>
<comment type="caution">
    <text evidence="14">The sequence shown here is derived from an EMBL/GenBank/DDBJ whole genome shotgun (WGS) entry which is preliminary data.</text>
</comment>
<keyword evidence="9" id="KW-1133">Transmembrane helix</keyword>
<dbReference type="FunFam" id="3.80.10.10:FF:000101">
    <property type="entry name" value="LRR receptor-like serine/threonine-protein kinase ERECTA"/>
    <property type="match status" value="1"/>
</dbReference>
<keyword evidence="15" id="KW-1185">Reference proteome</keyword>
<protein>
    <recommendedName>
        <fullName evidence="13">Leucine-rich repeat-containing N-terminal plant-type domain-containing protein</fullName>
    </recommendedName>
</protein>
<gene>
    <name evidence="14" type="ORF">EZV62_026901</name>
</gene>
<proteinExistence type="inferred from homology"/>
<dbReference type="SUPFAM" id="SSF52058">
    <property type="entry name" value="L domain-like"/>
    <property type="match status" value="2"/>
</dbReference>
<evidence type="ECO:0000256" key="7">
    <source>
        <dbReference type="ARBA" id="ARBA00022741"/>
    </source>
</evidence>